<evidence type="ECO:0000313" key="2">
    <source>
        <dbReference type="EMBL" id="KAA6356225.1"/>
    </source>
</evidence>
<evidence type="ECO:0000256" key="1">
    <source>
        <dbReference type="SAM" id="MobiDB-lite"/>
    </source>
</evidence>
<comment type="caution">
    <text evidence="2">The sequence shown here is derived from an EMBL/GenBank/DDBJ whole genome shotgun (WGS) entry which is preliminary data.</text>
</comment>
<feature type="non-terminal residue" evidence="2">
    <location>
        <position position="21"/>
    </location>
</feature>
<gene>
    <name evidence="2" type="ORF">EZS28_048248</name>
</gene>
<dbReference type="Proteomes" id="UP000324800">
    <property type="component" value="Unassembled WGS sequence"/>
</dbReference>
<organism evidence="2 3">
    <name type="scientific">Streblomastix strix</name>
    <dbReference type="NCBI Taxonomy" id="222440"/>
    <lineage>
        <taxon>Eukaryota</taxon>
        <taxon>Metamonada</taxon>
        <taxon>Preaxostyla</taxon>
        <taxon>Oxymonadida</taxon>
        <taxon>Streblomastigidae</taxon>
        <taxon>Streblomastix</taxon>
    </lineage>
</organism>
<feature type="compositionally biased region" description="Polar residues" evidence="1">
    <location>
        <begin position="1"/>
        <end position="12"/>
    </location>
</feature>
<dbReference type="EMBL" id="SNRW01033337">
    <property type="protein sequence ID" value="KAA6356225.1"/>
    <property type="molecule type" value="Genomic_DNA"/>
</dbReference>
<protein>
    <submittedName>
        <fullName evidence="2">Uncharacterized protein</fullName>
    </submittedName>
</protein>
<name>A0A5J4TFF8_9EUKA</name>
<reference evidence="2 3" key="1">
    <citation type="submission" date="2019-03" db="EMBL/GenBank/DDBJ databases">
        <title>Single cell metagenomics reveals metabolic interactions within the superorganism composed of flagellate Streblomastix strix and complex community of Bacteroidetes bacteria on its surface.</title>
        <authorList>
            <person name="Treitli S.C."/>
            <person name="Kolisko M."/>
            <person name="Husnik F."/>
            <person name="Keeling P."/>
            <person name="Hampl V."/>
        </authorList>
    </citation>
    <scope>NUCLEOTIDE SEQUENCE [LARGE SCALE GENOMIC DNA]</scope>
    <source>
        <strain evidence="2">ST1C</strain>
    </source>
</reference>
<evidence type="ECO:0000313" key="3">
    <source>
        <dbReference type="Proteomes" id="UP000324800"/>
    </source>
</evidence>
<feature type="region of interest" description="Disordered" evidence="1">
    <location>
        <begin position="1"/>
        <end position="21"/>
    </location>
</feature>
<accession>A0A5J4TFF8</accession>
<proteinExistence type="predicted"/>
<dbReference type="AlphaFoldDB" id="A0A5J4TFF8"/>
<sequence>MTRQGNFANNRPTGRDSDQAP</sequence>